<dbReference type="Gene3D" id="2.130.10.10">
    <property type="entry name" value="YVTN repeat-like/Quinoprotein amine dehydrogenase"/>
    <property type="match status" value="3"/>
</dbReference>
<dbReference type="PROSITE" id="PS51257">
    <property type="entry name" value="PROKAR_LIPOPROTEIN"/>
    <property type="match status" value="1"/>
</dbReference>
<dbReference type="InterPro" id="IPR011048">
    <property type="entry name" value="Haem_d1_sf"/>
</dbReference>
<dbReference type="AlphaFoldDB" id="A0A381UYL8"/>
<protein>
    <recommendedName>
        <fullName evidence="2">YncE family protein</fullName>
    </recommendedName>
</protein>
<name>A0A381UYL8_9ZZZZ</name>
<organism evidence="1">
    <name type="scientific">marine metagenome</name>
    <dbReference type="NCBI Taxonomy" id="408172"/>
    <lineage>
        <taxon>unclassified sequences</taxon>
        <taxon>metagenomes</taxon>
        <taxon>ecological metagenomes</taxon>
    </lineage>
</organism>
<evidence type="ECO:0000313" key="1">
    <source>
        <dbReference type="EMBL" id="SVA32708.1"/>
    </source>
</evidence>
<proteinExistence type="predicted"/>
<dbReference type="PANTHER" id="PTHR47197">
    <property type="entry name" value="PROTEIN NIRF"/>
    <property type="match status" value="1"/>
</dbReference>
<sequence>MKKNSILLAAFVFLAGIISGCAGKGMHAGHGAHGAKIGAPSEGMSSEEYQSLIRLDPQNTMMANFSAAKGMDGYFLIDNQGEPTISVVDYNIGETIKKIKLSDPPGTSFKRAGNHHIFVIPGGRYAWSSQRYEKDVMWTIDLTTHEVVDTFRLSMGGKTIKAPLHIGFAYKSPLAVTGNILDKKNGYLTFLRTDTRRPSHIVSLSCPGARDAMFTFDDSKVFTTCQQEPKGVSIVDVSGRKEIKFIPIKGGRAGGMTVDGKYFLVGASKAVVLIDTATNEVHKTIKVPGGGGNFTCLPDGSKCYAGLRKDNSVGVIDMASLELIKVIKTGKNGNRLYLNPANSRYGIFTNESGKSETVSVIDTQNDVKVIDLETGLGPHNVAFNPEGTRAIISTKKEDVATLVDTSSSDPSKWEIITTDIDSAVENNGVRWVPSPSAITAAMKGFESKDDQIMQIAASE</sequence>
<dbReference type="InterPro" id="IPR015943">
    <property type="entry name" value="WD40/YVTN_repeat-like_dom_sf"/>
</dbReference>
<dbReference type="SUPFAM" id="SSF51004">
    <property type="entry name" value="C-terminal (heme d1) domain of cytochrome cd1-nitrite reductase"/>
    <property type="match status" value="1"/>
</dbReference>
<reference evidence="1" key="1">
    <citation type="submission" date="2018-05" db="EMBL/GenBank/DDBJ databases">
        <authorList>
            <person name="Lanie J.A."/>
            <person name="Ng W.-L."/>
            <person name="Kazmierczak K.M."/>
            <person name="Andrzejewski T.M."/>
            <person name="Davidsen T.M."/>
            <person name="Wayne K.J."/>
            <person name="Tettelin H."/>
            <person name="Glass J.I."/>
            <person name="Rusch D."/>
            <person name="Podicherti R."/>
            <person name="Tsui H.-C.T."/>
            <person name="Winkler M.E."/>
        </authorList>
    </citation>
    <scope>NUCLEOTIDE SEQUENCE</scope>
</reference>
<dbReference type="InterPro" id="IPR051200">
    <property type="entry name" value="Host-pathogen_enzymatic-act"/>
</dbReference>
<dbReference type="PANTHER" id="PTHR47197:SF3">
    <property type="entry name" value="DIHYDRO-HEME D1 DEHYDROGENASE"/>
    <property type="match status" value="1"/>
</dbReference>
<gene>
    <name evidence="1" type="ORF">METZ01_LOCUS85562</name>
</gene>
<accession>A0A381UYL8</accession>
<dbReference type="EMBL" id="UINC01007329">
    <property type="protein sequence ID" value="SVA32708.1"/>
    <property type="molecule type" value="Genomic_DNA"/>
</dbReference>
<evidence type="ECO:0008006" key="2">
    <source>
        <dbReference type="Google" id="ProtNLM"/>
    </source>
</evidence>